<dbReference type="RefSeq" id="WP_121157867.1">
    <property type="nucleotide sequence ID" value="NZ_RBKT01000001.1"/>
</dbReference>
<sequence length="117" mass="13083">MTTPGFNVTPEMVHSASVSCNQTAEEIARQLSALRTYVVSLEGNWRGIAQDTFQELMNDYDVYSRMMHDALTDISLGLQGNQVNYTDAEMQNIRNLQPVDGQLMPGQPGFELPPARF</sequence>
<dbReference type="Pfam" id="PF06013">
    <property type="entry name" value="WXG100"/>
    <property type="match status" value="1"/>
</dbReference>
<dbReference type="SUPFAM" id="SSF140453">
    <property type="entry name" value="EsxAB dimer-like"/>
    <property type="match status" value="1"/>
</dbReference>
<keyword evidence="2" id="KW-1185">Reference proteome</keyword>
<organism evidence="1 2">
    <name type="scientific">Micromonospora pisi</name>
    <dbReference type="NCBI Taxonomy" id="589240"/>
    <lineage>
        <taxon>Bacteria</taxon>
        <taxon>Bacillati</taxon>
        <taxon>Actinomycetota</taxon>
        <taxon>Actinomycetes</taxon>
        <taxon>Micromonosporales</taxon>
        <taxon>Micromonosporaceae</taxon>
        <taxon>Micromonospora</taxon>
    </lineage>
</organism>
<reference evidence="1 2" key="1">
    <citation type="submission" date="2018-10" db="EMBL/GenBank/DDBJ databases">
        <title>Sequencing the genomes of 1000 actinobacteria strains.</title>
        <authorList>
            <person name="Klenk H.-P."/>
        </authorList>
    </citation>
    <scope>NUCLEOTIDE SEQUENCE [LARGE SCALE GENOMIC DNA]</scope>
    <source>
        <strain evidence="1 2">DSM 45175</strain>
    </source>
</reference>
<proteinExistence type="predicted"/>
<dbReference type="NCBIfam" id="TIGR03930">
    <property type="entry name" value="WXG100_ESAT6"/>
    <property type="match status" value="1"/>
</dbReference>
<comment type="caution">
    <text evidence="1">The sequence shown here is derived from an EMBL/GenBank/DDBJ whole genome shotgun (WGS) entry which is preliminary data.</text>
</comment>
<dbReference type="AlphaFoldDB" id="A0A495JKR1"/>
<dbReference type="OrthoDB" id="3400155at2"/>
<evidence type="ECO:0000313" key="2">
    <source>
        <dbReference type="Proteomes" id="UP000277671"/>
    </source>
</evidence>
<evidence type="ECO:0000313" key="1">
    <source>
        <dbReference type="EMBL" id="RKR89421.1"/>
    </source>
</evidence>
<dbReference type="InterPro" id="IPR036689">
    <property type="entry name" value="ESAT-6-like_sf"/>
</dbReference>
<dbReference type="EMBL" id="RBKT01000001">
    <property type="protein sequence ID" value="RKR89421.1"/>
    <property type="molecule type" value="Genomic_DNA"/>
</dbReference>
<protein>
    <submittedName>
        <fullName evidence="1">WXG100 family type VII secretion target</fullName>
    </submittedName>
</protein>
<gene>
    <name evidence="1" type="ORF">BDK92_3767</name>
</gene>
<dbReference type="InterPro" id="IPR010310">
    <property type="entry name" value="T7SS_ESAT-6-like"/>
</dbReference>
<dbReference type="Gene3D" id="1.10.287.1060">
    <property type="entry name" value="ESAT-6-like"/>
    <property type="match status" value="1"/>
</dbReference>
<name>A0A495JKR1_9ACTN</name>
<dbReference type="Proteomes" id="UP000277671">
    <property type="component" value="Unassembled WGS sequence"/>
</dbReference>
<accession>A0A495JKR1</accession>